<comment type="subcellular location">
    <subcellularLocation>
        <location evidence="1">Cell membrane</location>
        <topology evidence="1">Multi-pass membrane protein</topology>
    </subcellularLocation>
</comment>
<dbReference type="Gene3D" id="1.20.950.20">
    <property type="entry name" value="Transmembrane di-heme cytochromes, Chain C"/>
    <property type="match status" value="1"/>
</dbReference>
<proteinExistence type="predicted"/>
<dbReference type="OrthoDB" id="196472at2"/>
<feature type="transmembrane region" description="Helical" evidence="6">
    <location>
        <begin position="12"/>
        <end position="30"/>
    </location>
</feature>
<dbReference type="PANTHER" id="PTHR30485:SF2">
    <property type="entry name" value="BLL0597 PROTEIN"/>
    <property type="match status" value="1"/>
</dbReference>
<dbReference type="GO" id="GO:0005886">
    <property type="term" value="C:plasma membrane"/>
    <property type="evidence" value="ECO:0007669"/>
    <property type="project" value="UniProtKB-SubCell"/>
</dbReference>
<feature type="transmembrane region" description="Helical" evidence="6">
    <location>
        <begin position="146"/>
        <end position="168"/>
    </location>
</feature>
<dbReference type="RefSeq" id="WP_104422807.1">
    <property type="nucleotide sequence ID" value="NZ_PTIY01000003.1"/>
</dbReference>
<dbReference type="GO" id="GO:0009055">
    <property type="term" value="F:electron transfer activity"/>
    <property type="evidence" value="ECO:0007669"/>
    <property type="project" value="InterPro"/>
</dbReference>
<dbReference type="SUPFAM" id="SSF81342">
    <property type="entry name" value="Transmembrane di-heme cytochromes"/>
    <property type="match status" value="1"/>
</dbReference>
<sequence>MESQAFVKVWDLPLRIFHWLLVAGFFIAYLTEDDLLTVHVWAGYLVTGLLVFRLIWGFVGNDYARFSNFLCGPAKSIAYVKDLIALKTQRYIGHNPAGAAMIVLLLISLLATVITGFAVYGADQAAGPLAAIGPANEKMWEEVHEFFANFTLILVIVHVVGVAVESYIHRENLARAMLHGFKRK</sequence>
<feature type="transmembrane region" description="Helical" evidence="6">
    <location>
        <begin position="97"/>
        <end position="120"/>
    </location>
</feature>
<dbReference type="Proteomes" id="UP000238071">
    <property type="component" value="Unassembled WGS sequence"/>
</dbReference>
<comment type="caution">
    <text evidence="8">The sequence shown here is derived from an EMBL/GenBank/DDBJ whole genome shotgun (WGS) entry which is preliminary data.</text>
</comment>
<evidence type="ECO:0000256" key="1">
    <source>
        <dbReference type="ARBA" id="ARBA00004651"/>
    </source>
</evidence>
<protein>
    <submittedName>
        <fullName evidence="8">Cytochrome b</fullName>
    </submittedName>
</protein>
<dbReference type="InterPro" id="IPR016174">
    <property type="entry name" value="Di-haem_cyt_TM"/>
</dbReference>
<dbReference type="GO" id="GO:0022904">
    <property type="term" value="P:respiratory electron transport chain"/>
    <property type="evidence" value="ECO:0007669"/>
    <property type="project" value="InterPro"/>
</dbReference>
<name>A0A2S6H5E9_9GAMM</name>
<organism evidence="8 9">
    <name type="scientific">Methylobacter tundripaludum</name>
    <dbReference type="NCBI Taxonomy" id="173365"/>
    <lineage>
        <taxon>Bacteria</taxon>
        <taxon>Pseudomonadati</taxon>
        <taxon>Pseudomonadota</taxon>
        <taxon>Gammaproteobacteria</taxon>
        <taxon>Methylococcales</taxon>
        <taxon>Methylococcaceae</taxon>
        <taxon>Methylobacter</taxon>
    </lineage>
</organism>
<evidence type="ECO:0000256" key="5">
    <source>
        <dbReference type="ARBA" id="ARBA00023136"/>
    </source>
</evidence>
<keyword evidence="9" id="KW-1185">Reference proteome</keyword>
<reference evidence="8 9" key="1">
    <citation type="submission" date="2018-02" db="EMBL/GenBank/DDBJ databases">
        <title>Subsurface microbial communities from deep shales in Ohio and West Virginia, USA.</title>
        <authorList>
            <person name="Wrighton K."/>
        </authorList>
    </citation>
    <scope>NUCLEOTIDE SEQUENCE [LARGE SCALE GENOMIC DNA]</scope>
    <source>
        <strain evidence="8 9">OWC-G53F</strain>
    </source>
</reference>
<evidence type="ECO:0000259" key="7">
    <source>
        <dbReference type="Pfam" id="PF01292"/>
    </source>
</evidence>
<keyword evidence="5 6" id="KW-0472">Membrane</keyword>
<dbReference type="InterPro" id="IPR011577">
    <property type="entry name" value="Cyt_b561_bac/Ni-Hgenase"/>
</dbReference>
<dbReference type="AlphaFoldDB" id="A0A2S6H5E9"/>
<evidence type="ECO:0000256" key="3">
    <source>
        <dbReference type="ARBA" id="ARBA00022692"/>
    </source>
</evidence>
<evidence type="ECO:0000256" key="4">
    <source>
        <dbReference type="ARBA" id="ARBA00022989"/>
    </source>
</evidence>
<dbReference type="InterPro" id="IPR051542">
    <property type="entry name" value="Hydrogenase_cytochrome"/>
</dbReference>
<gene>
    <name evidence="8" type="ORF">B0F88_103145</name>
</gene>
<keyword evidence="4 6" id="KW-1133">Transmembrane helix</keyword>
<evidence type="ECO:0000256" key="6">
    <source>
        <dbReference type="SAM" id="Phobius"/>
    </source>
</evidence>
<keyword evidence="2" id="KW-1003">Cell membrane</keyword>
<keyword evidence="3 6" id="KW-0812">Transmembrane</keyword>
<evidence type="ECO:0000256" key="2">
    <source>
        <dbReference type="ARBA" id="ARBA00022475"/>
    </source>
</evidence>
<evidence type="ECO:0000313" key="8">
    <source>
        <dbReference type="EMBL" id="PPK72712.1"/>
    </source>
</evidence>
<evidence type="ECO:0000313" key="9">
    <source>
        <dbReference type="Proteomes" id="UP000238071"/>
    </source>
</evidence>
<accession>A0A2S6H5E9</accession>
<dbReference type="Pfam" id="PF01292">
    <property type="entry name" value="Ni_hydr_CYTB"/>
    <property type="match status" value="1"/>
</dbReference>
<feature type="transmembrane region" description="Helical" evidence="6">
    <location>
        <begin position="36"/>
        <end position="56"/>
    </location>
</feature>
<dbReference type="PANTHER" id="PTHR30485">
    <property type="entry name" value="NI/FE-HYDROGENASE 1 B-TYPE CYTOCHROME SUBUNIT"/>
    <property type="match status" value="1"/>
</dbReference>
<dbReference type="EMBL" id="PTIY01000003">
    <property type="protein sequence ID" value="PPK72712.1"/>
    <property type="molecule type" value="Genomic_DNA"/>
</dbReference>
<feature type="domain" description="Cytochrome b561 bacterial/Ni-hydrogenase" evidence="7">
    <location>
        <begin position="9"/>
        <end position="180"/>
    </location>
</feature>
<dbReference type="GO" id="GO:0020037">
    <property type="term" value="F:heme binding"/>
    <property type="evidence" value="ECO:0007669"/>
    <property type="project" value="TreeGrafter"/>
</dbReference>